<accession>M1WTD0</accession>
<dbReference type="EMBL" id="FO203427">
    <property type="protein sequence ID" value="CCH49457.1"/>
    <property type="molecule type" value="Genomic_DNA"/>
</dbReference>
<dbReference type="HOGENOM" id="CLU_064244_2_0_7"/>
<name>M1WTD0_PSEP2</name>
<dbReference type="STRING" id="1322246.BN4_12222"/>
<keyword evidence="3" id="KW-0378">Hydrolase</keyword>
<dbReference type="Pfam" id="PF04794">
    <property type="entry name" value="YdjC"/>
    <property type="match status" value="1"/>
</dbReference>
<evidence type="ECO:0000256" key="4">
    <source>
        <dbReference type="ARBA" id="ARBA00022842"/>
    </source>
</evidence>
<evidence type="ECO:0000256" key="5">
    <source>
        <dbReference type="ARBA" id="ARBA00023277"/>
    </source>
</evidence>
<reference evidence="7" key="2">
    <citation type="journal article" date="2013" name="Stand. Genomic Sci.">
        <title>Complete genome sequence of Desulfocapsa sulfexigens, a marine deltaproteobacterium specialized in disproportionating inorganic sulfur compounds.</title>
        <authorList>
            <person name="Finster K.W."/>
            <person name="Kjeldsen K.U."/>
            <person name="Kube M."/>
            <person name="Reinhardt R."/>
            <person name="Mussmann M."/>
            <person name="Amann R."/>
            <person name="Schreiber L."/>
        </authorList>
    </citation>
    <scope>NUCLEOTIDE SEQUENCE [LARGE SCALE GENOMIC DNA]</scope>
    <source>
        <strain evidence="7">DSM 10523 / SB164P1</strain>
    </source>
</reference>
<dbReference type="PANTHER" id="PTHR31609">
    <property type="entry name" value="YDJC DEACETYLASE FAMILY MEMBER"/>
    <property type="match status" value="1"/>
</dbReference>
<gene>
    <name evidence="6" type="ordered locus">BN4_12222</name>
</gene>
<evidence type="ECO:0000313" key="7">
    <source>
        <dbReference type="Proteomes" id="UP000011724"/>
    </source>
</evidence>
<reference evidence="6 7" key="1">
    <citation type="journal article" date="2013" name="PLoS ONE">
        <title>The first genomic and proteomic characterization of a deep-sea sulfate reducer: insights into the piezophilic lifestyle of Desulfovibrio piezophilus.</title>
        <authorList>
            <person name="Pradel N."/>
            <person name="Ji B."/>
            <person name="Gimenez G."/>
            <person name="Talla E."/>
            <person name="Lenoble P."/>
            <person name="Garel M."/>
            <person name="Tamburini C."/>
            <person name="Fourquet P."/>
            <person name="Lebrun R."/>
            <person name="Bertin P."/>
            <person name="Denis Y."/>
            <person name="Pophillat M."/>
            <person name="Barbe V."/>
            <person name="Ollivier B."/>
            <person name="Dolla A."/>
        </authorList>
    </citation>
    <scope>NUCLEOTIDE SEQUENCE [LARGE SCALE GENOMIC DNA]</scope>
    <source>
        <strain evidence="7">DSM 10523 / SB164P1</strain>
    </source>
</reference>
<dbReference type="InterPro" id="IPR006879">
    <property type="entry name" value="YdjC-like"/>
</dbReference>
<protein>
    <submittedName>
        <fullName evidence="6">YdjC family protein</fullName>
    </submittedName>
</protein>
<dbReference type="Proteomes" id="UP000011724">
    <property type="component" value="Chromosome"/>
</dbReference>
<dbReference type="InterPro" id="IPR011330">
    <property type="entry name" value="Glyco_hydro/deAcase_b/a-brl"/>
</dbReference>
<dbReference type="GO" id="GO:0046872">
    <property type="term" value="F:metal ion binding"/>
    <property type="evidence" value="ECO:0007669"/>
    <property type="project" value="UniProtKB-KW"/>
</dbReference>
<dbReference type="PANTHER" id="PTHR31609:SF1">
    <property type="entry name" value="CARBOHYDRATE DEACETYLASE"/>
    <property type="match status" value="1"/>
</dbReference>
<dbReference type="GO" id="GO:0005975">
    <property type="term" value="P:carbohydrate metabolic process"/>
    <property type="evidence" value="ECO:0007669"/>
    <property type="project" value="InterPro"/>
</dbReference>
<keyword evidence="2" id="KW-0479">Metal-binding</keyword>
<proteinExistence type="predicted"/>
<dbReference type="RefSeq" id="WP_015415501.1">
    <property type="nucleotide sequence ID" value="NC_020409.1"/>
</dbReference>
<dbReference type="GO" id="GO:0019213">
    <property type="term" value="F:deacetylase activity"/>
    <property type="evidence" value="ECO:0007669"/>
    <property type="project" value="TreeGrafter"/>
</dbReference>
<keyword evidence="7" id="KW-1185">Reference proteome</keyword>
<organism evidence="6 7">
    <name type="scientific">Pseudodesulfovibrio piezophilus (strain DSM 21447 / JCM 15486 / C1TLV30)</name>
    <name type="common">Desulfovibrio piezophilus</name>
    <dbReference type="NCBI Taxonomy" id="1322246"/>
    <lineage>
        <taxon>Bacteria</taxon>
        <taxon>Pseudomonadati</taxon>
        <taxon>Thermodesulfobacteriota</taxon>
        <taxon>Desulfovibrionia</taxon>
        <taxon>Desulfovibrionales</taxon>
        <taxon>Desulfovibrionaceae</taxon>
    </lineage>
</organism>
<dbReference type="eggNOG" id="COG3394">
    <property type="taxonomic scope" value="Bacteria"/>
</dbReference>
<dbReference type="AlphaFoldDB" id="M1WTD0"/>
<keyword evidence="4" id="KW-0460">Magnesium</keyword>
<dbReference type="OrthoDB" id="9774177at2"/>
<dbReference type="PATRIC" id="fig|879567.3.peg.2367"/>
<dbReference type="Gene3D" id="3.20.20.370">
    <property type="entry name" value="Glycoside hydrolase/deacetylase"/>
    <property type="match status" value="1"/>
</dbReference>
<dbReference type="GO" id="GO:0016787">
    <property type="term" value="F:hydrolase activity"/>
    <property type="evidence" value="ECO:0007669"/>
    <property type="project" value="UniProtKB-KW"/>
</dbReference>
<evidence type="ECO:0000256" key="2">
    <source>
        <dbReference type="ARBA" id="ARBA00022723"/>
    </source>
</evidence>
<sequence>MERYGMGVSLSVSELCLYVGIGTRYHVSMKIIVNGDDAGLHPAVNRALKALVERKIMTSASLTGNGEAVEEAAEIRDISLGVHLDIIRGRPVHDWQKIRSLVDENGAFLGSSTALFSLYAEGRLEHEHVEREWRSQIERILALGVQPSHLTSHDHVHAWPTLTRMIGELACEYGIKWVRKPVECAEISLLGKRQGQTKFMNVCGMFDRETDGVNWTDVFWEFPEERLKNTPAAFVAFLKKAGVGKGAPVVEIGCRPGSIQGGDPVIQKQYKPIHIAAVWRETLASFTENNWLDTFQSLGLTLTGYDCLEMEKTE</sequence>
<comment type="cofactor">
    <cofactor evidence="1">
        <name>Mg(2+)</name>
        <dbReference type="ChEBI" id="CHEBI:18420"/>
    </cofactor>
</comment>
<dbReference type="BioCyc" id="DPIE1322246:BN4_RS11165-MONOMER"/>
<dbReference type="SUPFAM" id="SSF88713">
    <property type="entry name" value="Glycoside hydrolase/deacetylase"/>
    <property type="match status" value="1"/>
</dbReference>
<keyword evidence="5" id="KW-0119">Carbohydrate metabolism</keyword>
<dbReference type="KEGG" id="dpi:BN4_12222"/>
<evidence type="ECO:0000256" key="3">
    <source>
        <dbReference type="ARBA" id="ARBA00022801"/>
    </source>
</evidence>
<evidence type="ECO:0000313" key="6">
    <source>
        <dbReference type="EMBL" id="CCH49457.1"/>
    </source>
</evidence>
<evidence type="ECO:0000256" key="1">
    <source>
        <dbReference type="ARBA" id="ARBA00001946"/>
    </source>
</evidence>